<sequence>MSAGSNTVVSIVVNEPGEATPISANIVEDVLYQSLQEDSATTVSDLDLAA</sequence>
<evidence type="ECO:0000313" key="1">
    <source>
        <dbReference type="EMBL" id="CAB4043791.1"/>
    </source>
</evidence>
<protein>
    <submittedName>
        <fullName evidence="1">Uncharacterized protein</fullName>
    </submittedName>
</protein>
<reference evidence="1" key="1">
    <citation type="submission" date="2020-04" db="EMBL/GenBank/DDBJ databases">
        <authorList>
            <person name="Alioto T."/>
            <person name="Alioto T."/>
            <person name="Gomez Garrido J."/>
        </authorList>
    </citation>
    <scope>NUCLEOTIDE SEQUENCE</scope>
    <source>
        <strain evidence="1">A484AB</strain>
    </source>
</reference>
<keyword evidence="2" id="KW-1185">Reference proteome</keyword>
<comment type="caution">
    <text evidence="1">The sequence shown here is derived from an EMBL/GenBank/DDBJ whole genome shotgun (WGS) entry which is preliminary data.</text>
</comment>
<proteinExistence type="predicted"/>
<organism evidence="1 2">
    <name type="scientific">Paramuricea clavata</name>
    <name type="common">Red gorgonian</name>
    <name type="synonym">Violescent sea-whip</name>
    <dbReference type="NCBI Taxonomy" id="317549"/>
    <lineage>
        <taxon>Eukaryota</taxon>
        <taxon>Metazoa</taxon>
        <taxon>Cnidaria</taxon>
        <taxon>Anthozoa</taxon>
        <taxon>Octocorallia</taxon>
        <taxon>Malacalcyonacea</taxon>
        <taxon>Plexauridae</taxon>
        <taxon>Paramuricea</taxon>
    </lineage>
</organism>
<dbReference type="EMBL" id="CACRXK020033191">
    <property type="protein sequence ID" value="CAB4043791.1"/>
    <property type="molecule type" value="Genomic_DNA"/>
</dbReference>
<accession>A0A7D9KB01</accession>
<dbReference type="AlphaFoldDB" id="A0A7D9KB01"/>
<gene>
    <name evidence="1" type="ORF">PACLA_8A010651</name>
</gene>
<feature type="non-terminal residue" evidence="1">
    <location>
        <position position="50"/>
    </location>
</feature>
<dbReference type="Proteomes" id="UP001152795">
    <property type="component" value="Unassembled WGS sequence"/>
</dbReference>
<name>A0A7D9KB01_PARCT</name>
<evidence type="ECO:0000313" key="2">
    <source>
        <dbReference type="Proteomes" id="UP001152795"/>
    </source>
</evidence>